<accession>A0ABU2F9U9</accession>
<proteinExistence type="predicted"/>
<reference evidence="2 3" key="1">
    <citation type="submission" date="2022-06" db="EMBL/GenBank/DDBJ databases">
        <title>Haloarcula sp. a new haloarchaeum isolate from saline soil.</title>
        <authorList>
            <person name="Strakova D."/>
            <person name="Galisteo C."/>
            <person name="Sanchez-Porro C."/>
            <person name="Ventosa A."/>
        </authorList>
    </citation>
    <scope>NUCLEOTIDE SEQUENCE [LARGE SCALE GENOMIC DNA]</scope>
    <source>
        <strain evidence="2 3">S1CR25-12</strain>
    </source>
</reference>
<keyword evidence="3" id="KW-1185">Reference proteome</keyword>
<dbReference type="RefSeq" id="WP_310918151.1">
    <property type="nucleotide sequence ID" value="NZ_JAMQON010000001.1"/>
</dbReference>
<keyword evidence="1" id="KW-0175">Coiled coil</keyword>
<name>A0ABU2F9U9_9EURY</name>
<dbReference type="EMBL" id="JAMQON010000001">
    <property type="protein sequence ID" value="MDS0258586.1"/>
    <property type="molecule type" value="Genomic_DNA"/>
</dbReference>
<protein>
    <submittedName>
        <fullName evidence="2">Uncharacterized protein</fullName>
    </submittedName>
</protein>
<evidence type="ECO:0000313" key="2">
    <source>
        <dbReference type="EMBL" id="MDS0258586.1"/>
    </source>
</evidence>
<feature type="coiled-coil region" evidence="1">
    <location>
        <begin position="72"/>
        <end position="106"/>
    </location>
</feature>
<evidence type="ECO:0000313" key="3">
    <source>
        <dbReference type="Proteomes" id="UP001259659"/>
    </source>
</evidence>
<sequence length="210" mass="22915">MSLSLSRAEVAAMDREELVETIVELSGTVEDLAESESLAALEIAALRKLLAGLADVDSDDADPTEMSAMDKASVAVDRINGLADRVDDLEKENERLRSRLEGSSSRGKDQKVADIVQFADNARGADPAIKLTAKDIKGATGCSTRYAYDLMDDLPEEYDWFLTPREMTQYGSLEVDNTDERRLGVDFEGVHSSGCPLNKFNNDSSQEGSQ</sequence>
<dbReference type="Proteomes" id="UP001259659">
    <property type="component" value="Unassembled WGS sequence"/>
</dbReference>
<evidence type="ECO:0000256" key="1">
    <source>
        <dbReference type="SAM" id="Coils"/>
    </source>
</evidence>
<organism evidence="2 3">
    <name type="scientific">Haloarcula saliterrae</name>
    <dbReference type="NCBI Taxonomy" id="2950534"/>
    <lineage>
        <taxon>Archaea</taxon>
        <taxon>Methanobacteriati</taxon>
        <taxon>Methanobacteriota</taxon>
        <taxon>Stenosarchaea group</taxon>
        <taxon>Halobacteria</taxon>
        <taxon>Halobacteriales</taxon>
        <taxon>Haloarculaceae</taxon>
        <taxon>Haloarcula</taxon>
    </lineage>
</organism>
<gene>
    <name evidence="2" type="ORF">NDI56_04065</name>
</gene>
<comment type="caution">
    <text evidence="2">The sequence shown here is derived from an EMBL/GenBank/DDBJ whole genome shotgun (WGS) entry which is preliminary data.</text>
</comment>